<dbReference type="Pfam" id="PF05943">
    <property type="entry name" value="VipB"/>
    <property type="match status" value="1"/>
</dbReference>
<accession>A0A5M9RDP6</accession>
<dbReference type="Pfam" id="PF18945">
    <property type="entry name" value="VipB_2"/>
    <property type="match status" value="1"/>
</dbReference>
<dbReference type="RefSeq" id="WP_067361338.1">
    <property type="nucleotide sequence ID" value="NZ_BAAAFS010000001.1"/>
</dbReference>
<dbReference type="InterPro" id="IPR044031">
    <property type="entry name" value="TssC1_N"/>
</dbReference>
<comment type="caution">
    <text evidence="3">The sequence shown here is derived from an EMBL/GenBank/DDBJ whole genome shotgun (WGS) entry which is preliminary data.</text>
</comment>
<gene>
    <name evidence="3" type="ORF">F4V73_07015</name>
</gene>
<dbReference type="PANTHER" id="PTHR35565:SF3">
    <property type="entry name" value="TYPE VI SECRETION SYSTEM SHEATH PROTEIN TSSC1"/>
    <property type="match status" value="1"/>
</dbReference>
<sequence>MMTEYQAGTEQQEHNRLCALIGQWIHLIDRRCSTQLQQVLNHPQFCALEARWRSLQHLTALVSRSGRVIIRLLDLAWAPLARDLNTAFEIRHTLLYRLLYQRELNTAGGTPFGLLLVDHPLVFTGCDEYDELYTATRLAELGEVSLCPVIMGTDPKFTGDDLHWFTADRERIARILSSDDYRLWEKLRCHESARFLYLTLPRFLVRYPHTAPRCGFVYQPDNPAGGELWGNAAWLLVMNVIREFERISWFGFLRSYDDNATQGAIIAPLTGGDSCTPPAIITETDLACEQDSFWGEQGLTACTSLYLSGQYGFFSHHSVWQPPAPHWRQLTMLQTNLMACRFAHAIKAQIRDKIGSFETLAACQQSVERWLKQYVSDVDYGEEAIMADYPLRQAGVEMSADAADPTRYRCRICLQPQYQYDISEAKVDIALWFTRPQNEVLS</sequence>
<dbReference type="AlphaFoldDB" id="A0A5M9RDP6"/>
<proteinExistence type="predicted"/>
<dbReference type="EMBL" id="VXKB01000001">
    <property type="protein sequence ID" value="KAA8717585.1"/>
    <property type="molecule type" value="Genomic_DNA"/>
</dbReference>
<dbReference type="InterPro" id="IPR010269">
    <property type="entry name" value="T6SS_TssC-like"/>
</dbReference>
<evidence type="ECO:0000259" key="1">
    <source>
        <dbReference type="Pfam" id="PF05943"/>
    </source>
</evidence>
<organism evidence="3 4">
    <name type="scientific">Morganella psychrotolerans</name>
    <dbReference type="NCBI Taxonomy" id="368603"/>
    <lineage>
        <taxon>Bacteria</taxon>
        <taxon>Pseudomonadati</taxon>
        <taxon>Pseudomonadota</taxon>
        <taxon>Gammaproteobacteria</taxon>
        <taxon>Enterobacterales</taxon>
        <taxon>Morganellaceae</taxon>
        <taxon>Morganella</taxon>
    </lineage>
</organism>
<name>A0A5M9RDP6_9GAMM</name>
<dbReference type="InterPro" id="IPR044032">
    <property type="entry name" value="TssC1_C"/>
</dbReference>
<feature type="domain" description="TssC1 C-terminal" evidence="2">
    <location>
        <begin position="331"/>
        <end position="427"/>
    </location>
</feature>
<evidence type="ECO:0000313" key="3">
    <source>
        <dbReference type="EMBL" id="KAA8717585.1"/>
    </source>
</evidence>
<dbReference type="PANTHER" id="PTHR35565">
    <property type="entry name" value="CYTOPLASMIC PROTEIN-RELATED"/>
    <property type="match status" value="1"/>
</dbReference>
<protein>
    <submittedName>
        <fullName evidence="3">Type VI secretion system contractile sheath large subunit</fullName>
    </submittedName>
</protein>
<evidence type="ECO:0000259" key="2">
    <source>
        <dbReference type="Pfam" id="PF18945"/>
    </source>
</evidence>
<dbReference type="OrthoDB" id="9764000at2"/>
<reference evidence="3 4" key="1">
    <citation type="submission" date="2019-09" db="EMBL/GenBank/DDBJ databases">
        <title>Draft genome sequence of various Type strains from the CCUG.</title>
        <authorList>
            <person name="Pineiro-Iglesias B."/>
            <person name="Tunovic T."/>
            <person name="Unosson C."/>
            <person name="Inganas E."/>
            <person name="Ohlen M."/>
            <person name="Cardew S."/>
            <person name="Jensie-Markopoulos S."/>
            <person name="Salva-Serra F."/>
            <person name="Jaen-Luchoro D."/>
            <person name="Karlsson R."/>
            <person name="Svensson-Stadler L."/>
            <person name="Chun J."/>
            <person name="Moore E."/>
        </authorList>
    </citation>
    <scope>NUCLEOTIDE SEQUENCE [LARGE SCALE GENOMIC DNA]</scope>
    <source>
        <strain evidence="3 4">CCUG 53682T</strain>
    </source>
</reference>
<dbReference type="Proteomes" id="UP000322181">
    <property type="component" value="Unassembled WGS sequence"/>
</dbReference>
<evidence type="ECO:0000313" key="4">
    <source>
        <dbReference type="Proteomes" id="UP000322181"/>
    </source>
</evidence>
<feature type="domain" description="TssC1 N-terminal" evidence="1">
    <location>
        <begin position="24"/>
        <end position="319"/>
    </location>
</feature>